<organism evidence="1 2">
    <name type="scientific">Thelephora ganbajun</name>
    <name type="common">Ganba fungus</name>
    <dbReference type="NCBI Taxonomy" id="370292"/>
    <lineage>
        <taxon>Eukaryota</taxon>
        <taxon>Fungi</taxon>
        <taxon>Dikarya</taxon>
        <taxon>Basidiomycota</taxon>
        <taxon>Agaricomycotina</taxon>
        <taxon>Agaricomycetes</taxon>
        <taxon>Thelephorales</taxon>
        <taxon>Thelephoraceae</taxon>
        <taxon>Thelephora</taxon>
    </lineage>
</organism>
<evidence type="ECO:0000313" key="1">
    <source>
        <dbReference type="EMBL" id="KAF9650975.1"/>
    </source>
</evidence>
<comment type="caution">
    <text evidence="1">The sequence shown here is derived from an EMBL/GenBank/DDBJ whole genome shotgun (WGS) entry which is preliminary data.</text>
</comment>
<dbReference type="Proteomes" id="UP000886501">
    <property type="component" value="Unassembled WGS sequence"/>
</dbReference>
<evidence type="ECO:0000313" key="2">
    <source>
        <dbReference type="Proteomes" id="UP000886501"/>
    </source>
</evidence>
<dbReference type="EMBL" id="MU117979">
    <property type="protein sequence ID" value="KAF9650975.1"/>
    <property type="molecule type" value="Genomic_DNA"/>
</dbReference>
<keyword evidence="2" id="KW-1185">Reference proteome</keyword>
<name>A0ACB6ZMD6_THEGA</name>
<gene>
    <name evidence="1" type="ORF">BDM02DRAFT_3127312</name>
</gene>
<sequence>MSRSVSTLTLAILLFCTFFTIFTSAAPTDATCGGPQVKSSPGKVENVPAVPENPSGVDNFTNSTNSTVVDDGGAVDPDNVNTLAATRSGTATWFNVGLGACGYQNVDSDFIVALAQPDWGQGSHCNQKVQITNPKNERTRTAIVRDLCPGCPSGNLDMSPSLFTSLADDLGLGVFHMTWKYV</sequence>
<accession>A0ACB6ZMD6</accession>
<reference evidence="1" key="2">
    <citation type="journal article" date="2020" name="Nat. Commun.">
        <title>Large-scale genome sequencing of mycorrhizal fungi provides insights into the early evolution of symbiotic traits.</title>
        <authorList>
            <person name="Miyauchi S."/>
            <person name="Kiss E."/>
            <person name="Kuo A."/>
            <person name="Drula E."/>
            <person name="Kohler A."/>
            <person name="Sanchez-Garcia M."/>
            <person name="Morin E."/>
            <person name="Andreopoulos B."/>
            <person name="Barry K.W."/>
            <person name="Bonito G."/>
            <person name="Buee M."/>
            <person name="Carver A."/>
            <person name="Chen C."/>
            <person name="Cichocki N."/>
            <person name="Clum A."/>
            <person name="Culley D."/>
            <person name="Crous P.W."/>
            <person name="Fauchery L."/>
            <person name="Girlanda M."/>
            <person name="Hayes R.D."/>
            <person name="Keri Z."/>
            <person name="LaButti K."/>
            <person name="Lipzen A."/>
            <person name="Lombard V."/>
            <person name="Magnuson J."/>
            <person name="Maillard F."/>
            <person name="Murat C."/>
            <person name="Nolan M."/>
            <person name="Ohm R.A."/>
            <person name="Pangilinan J."/>
            <person name="Pereira M.F."/>
            <person name="Perotto S."/>
            <person name="Peter M."/>
            <person name="Pfister S."/>
            <person name="Riley R."/>
            <person name="Sitrit Y."/>
            <person name="Stielow J.B."/>
            <person name="Szollosi G."/>
            <person name="Zifcakova L."/>
            <person name="Stursova M."/>
            <person name="Spatafora J.W."/>
            <person name="Tedersoo L."/>
            <person name="Vaario L.M."/>
            <person name="Yamada A."/>
            <person name="Yan M."/>
            <person name="Wang P."/>
            <person name="Xu J."/>
            <person name="Bruns T."/>
            <person name="Baldrian P."/>
            <person name="Vilgalys R."/>
            <person name="Dunand C."/>
            <person name="Henrissat B."/>
            <person name="Grigoriev I.V."/>
            <person name="Hibbett D."/>
            <person name="Nagy L.G."/>
            <person name="Martin F.M."/>
        </authorList>
    </citation>
    <scope>NUCLEOTIDE SEQUENCE</scope>
    <source>
        <strain evidence="1">P2</strain>
    </source>
</reference>
<protein>
    <submittedName>
        <fullName evidence="1">Uncharacterized protein</fullName>
    </submittedName>
</protein>
<proteinExistence type="predicted"/>
<reference evidence="1" key="1">
    <citation type="submission" date="2019-10" db="EMBL/GenBank/DDBJ databases">
        <authorList>
            <consortium name="DOE Joint Genome Institute"/>
            <person name="Kuo A."/>
            <person name="Miyauchi S."/>
            <person name="Kiss E."/>
            <person name="Drula E."/>
            <person name="Kohler A."/>
            <person name="Sanchez-Garcia M."/>
            <person name="Andreopoulos B."/>
            <person name="Barry K.W."/>
            <person name="Bonito G."/>
            <person name="Buee M."/>
            <person name="Carver A."/>
            <person name="Chen C."/>
            <person name="Cichocki N."/>
            <person name="Clum A."/>
            <person name="Culley D."/>
            <person name="Crous P.W."/>
            <person name="Fauchery L."/>
            <person name="Girlanda M."/>
            <person name="Hayes R."/>
            <person name="Keri Z."/>
            <person name="Labutti K."/>
            <person name="Lipzen A."/>
            <person name="Lombard V."/>
            <person name="Magnuson J."/>
            <person name="Maillard F."/>
            <person name="Morin E."/>
            <person name="Murat C."/>
            <person name="Nolan M."/>
            <person name="Ohm R."/>
            <person name="Pangilinan J."/>
            <person name="Pereira M."/>
            <person name="Perotto S."/>
            <person name="Peter M."/>
            <person name="Riley R."/>
            <person name="Sitrit Y."/>
            <person name="Stielow B."/>
            <person name="Szollosi G."/>
            <person name="Zifcakova L."/>
            <person name="Stursova M."/>
            <person name="Spatafora J.W."/>
            <person name="Tedersoo L."/>
            <person name="Vaario L.-M."/>
            <person name="Yamada A."/>
            <person name="Yan M."/>
            <person name="Wang P."/>
            <person name="Xu J."/>
            <person name="Bruns T."/>
            <person name="Baldrian P."/>
            <person name="Vilgalys R."/>
            <person name="Henrissat B."/>
            <person name="Grigoriev I.V."/>
            <person name="Hibbett D."/>
            <person name="Nagy L.G."/>
            <person name="Martin F.M."/>
        </authorList>
    </citation>
    <scope>NUCLEOTIDE SEQUENCE</scope>
    <source>
        <strain evidence="1">P2</strain>
    </source>
</reference>